<feature type="non-terminal residue" evidence="1">
    <location>
        <position position="1"/>
    </location>
</feature>
<accession>A0ACD1FS16</accession>
<dbReference type="Proteomes" id="UP000249057">
    <property type="component" value="Unassembled WGS sequence"/>
</dbReference>
<dbReference type="EMBL" id="KZ825434">
    <property type="protein sequence ID" value="RAH39766.1"/>
    <property type="molecule type" value="Genomic_DNA"/>
</dbReference>
<protein>
    <submittedName>
        <fullName evidence="1">Uncharacterized protein</fullName>
    </submittedName>
</protein>
<organism evidence="1 2">
    <name type="scientific">Aspergillus brunneoviolaceus CBS 621.78</name>
    <dbReference type="NCBI Taxonomy" id="1450534"/>
    <lineage>
        <taxon>Eukaryota</taxon>
        <taxon>Fungi</taxon>
        <taxon>Dikarya</taxon>
        <taxon>Ascomycota</taxon>
        <taxon>Pezizomycotina</taxon>
        <taxon>Eurotiomycetes</taxon>
        <taxon>Eurotiomycetidae</taxon>
        <taxon>Eurotiales</taxon>
        <taxon>Aspergillaceae</taxon>
        <taxon>Aspergillus</taxon>
        <taxon>Aspergillus subgen. Circumdati</taxon>
    </lineage>
</organism>
<evidence type="ECO:0000313" key="1">
    <source>
        <dbReference type="EMBL" id="RAH39766.1"/>
    </source>
</evidence>
<keyword evidence="2" id="KW-1185">Reference proteome</keyword>
<evidence type="ECO:0000313" key="2">
    <source>
        <dbReference type="Proteomes" id="UP000249057"/>
    </source>
</evidence>
<reference evidence="1" key="1">
    <citation type="submission" date="2018-02" db="EMBL/GenBank/DDBJ databases">
        <title>The genomes of Aspergillus section Nigri reveals drivers in fungal speciation.</title>
        <authorList>
            <consortium name="DOE Joint Genome Institute"/>
            <person name="Vesth T.C."/>
            <person name="Nybo J."/>
            <person name="Theobald S."/>
            <person name="Brandl J."/>
            <person name="Frisvad J.C."/>
            <person name="Nielsen K.F."/>
            <person name="Lyhne E.K."/>
            <person name="Kogle M.E."/>
            <person name="Kuo A."/>
            <person name="Riley R."/>
            <person name="Clum A."/>
            <person name="Nolan M."/>
            <person name="Lipzen A."/>
            <person name="Salamov A."/>
            <person name="Henrissat B."/>
            <person name="Wiebenga A."/>
            <person name="De vries R.P."/>
            <person name="Grigoriev I.V."/>
            <person name="Mortensen U.H."/>
            <person name="Andersen M.R."/>
            <person name="Baker S.E."/>
        </authorList>
    </citation>
    <scope>NUCLEOTIDE SEQUENCE</scope>
    <source>
        <strain evidence="1">CBS 621.78</strain>
    </source>
</reference>
<sequence>IIYLNNILIYSYIYSEYSEYIYYISQKLYKAGFYIKFLKYKFTVLETKFLNLIINYNKFRIDLKKIKTVA</sequence>
<gene>
    <name evidence="1" type="ORF">BO95DRAFT_377230</name>
</gene>
<proteinExistence type="predicted"/>
<name>A0ACD1FS16_9EURO</name>